<dbReference type="Proteomes" id="UP000317494">
    <property type="component" value="Unassembled WGS sequence"/>
</dbReference>
<accession>A0A507DNL5</accession>
<evidence type="ECO:0000313" key="7">
    <source>
        <dbReference type="EMBL" id="TPX38998.1"/>
    </source>
</evidence>
<feature type="compositionally biased region" description="Basic and acidic residues" evidence="5">
    <location>
        <begin position="547"/>
        <end position="565"/>
    </location>
</feature>
<feature type="domain" description="CHY-type" evidence="6">
    <location>
        <begin position="469"/>
        <end position="535"/>
    </location>
</feature>
<dbReference type="InterPro" id="IPR008913">
    <property type="entry name" value="Znf_CHY"/>
</dbReference>
<feature type="region of interest" description="Disordered" evidence="5">
    <location>
        <begin position="19"/>
        <end position="59"/>
    </location>
</feature>
<dbReference type="GO" id="GO:0008270">
    <property type="term" value="F:zinc ion binding"/>
    <property type="evidence" value="ECO:0007669"/>
    <property type="project" value="UniProtKB-KW"/>
</dbReference>
<evidence type="ECO:0000256" key="3">
    <source>
        <dbReference type="ARBA" id="ARBA00022833"/>
    </source>
</evidence>
<dbReference type="AlphaFoldDB" id="A0A507DNL5"/>
<feature type="compositionally biased region" description="Polar residues" evidence="5">
    <location>
        <begin position="26"/>
        <end position="51"/>
    </location>
</feature>
<organism evidence="8 9">
    <name type="scientific">Synchytrium endobioticum</name>
    <dbReference type="NCBI Taxonomy" id="286115"/>
    <lineage>
        <taxon>Eukaryota</taxon>
        <taxon>Fungi</taxon>
        <taxon>Fungi incertae sedis</taxon>
        <taxon>Chytridiomycota</taxon>
        <taxon>Chytridiomycota incertae sedis</taxon>
        <taxon>Chytridiomycetes</taxon>
        <taxon>Synchytriales</taxon>
        <taxon>Synchytriaceae</taxon>
        <taxon>Synchytrium</taxon>
    </lineage>
</organism>
<dbReference type="EMBL" id="QEAN01000024">
    <property type="protein sequence ID" value="TPX53001.1"/>
    <property type="molecule type" value="Genomic_DNA"/>
</dbReference>
<keyword evidence="1" id="KW-0479">Metal-binding</keyword>
<dbReference type="Pfam" id="PF05495">
    <property type="entry name" value="zf-CHY"/>
    <property type="match status" value="1"/>
</dbReference>
<evidence type="ECO:0000256" key="5">
    <source>
        <dbReference type="SAM" id="MobiDB-lite"/>
    </source>
</evidence>
<keyword evidence="2 4" id="KW-0863">Zinc-finger</keyword>
<keyword evidence="3" id="KW-0862">Zinc</keyword>
<sequence>MASCERTLASGIKVKIRRKDSPTDLLYNQPSHQPPIQTEPASQTPSSSDTNRAPVIPPSVSAPLVQKSVAASSSISDTRAPVAKPQLVLAGKIDAAATPLEKAQVIRHAEIAQLLRRFPAGILSSPENNTKFSFSIAPSDPDFPFDLPSLDLVLNIPPTFPIAGPTLHVVSSVIPPHLINQVQRRWNSKAAVSVSLENKTRMSLLHLINWLDTNLEKLLIGEAEPAARFTVVRAGDNTHESSNFSTIKLGEKVANTEPTPNTSFDEKIAADDNTASEITSTDEMDNSSTTGKGTVTGTAHKGTQIRLVNLTLTNIALLRLMSLQVLITCHKCHIQNEYTISTPQFNEETWYTCNKCSAERGLRYRPTYAFTNETNLGYLDLSQCNVVDLLPSTYIATCSHCDAAVIFKHQNRGSLITNSCGQCHNKLTLAIEQVKFVKLQQSDLHKSASTVLPKRKKVKDSVNLVVGQALPKTGACQHYKYSFRWFRFACCGRLYPCDMCHEENSDNHEMVFGNRQVCGYCSRETGLGSKCVCGKLLVKDSSVTHWEGGRGQRDRTKMSRNESRKYAGLSKTTSRKSRESIGKK</sequence>
<dbReference type="InterPro" id="IPR016135">
    <property type="entry name" value="UBQ-conjugating_enzyme/RWD"/>
</dbReference>
<dbReference type="InterPro" id="IPR037274">
    <property type="entry name" value="Znf_CHY_sf"/>
</dbReference>
<dbReference type="STRING" id="286115.A0A507DNL5"/>
<dbReference type="EMBL" id="QEAM01000534">
    <property type="protein sequence ID" value="TPX38998.1"/>
    <property type="molecule type" value="Genomic_DNA"/>
</dbReference>
<dbReference type="SUPFAM" id="SSF161219">
    <property type="entry name" value="CHY zinc finger-like"/>
    <property type="match status" value="1"/>
</dbReference>
<dbReference type="SUPFAM" id="SSF54495">
    <property type="entry name" value="UBC-like"/>
    <property type="match status" value="1"/>
</dbReference>
<protein>
    <recommendedName>
        <fullName evidence="6">CHY-type domain-containing protein</fullName>
    </recommendedName>
</protein>
<gene>
    <name evidence="7" type="ORF">SeLEV6574_g07470</name>
    <name evidence="8" type="ORF">SeMB42_g01065</name>
</gene>
<feature type="region of interest" description="Disordered" evidence="5">
    <location>
        <begin position="546"/>
        <end position="584"/>
    </location>
</feature>
<reference evidence="9 10" key="1">
    <citation type="journal article" date="2019" name="Sci. Rep.">
        <title>Comparative genomics of chytrid fungi reveal insights into the obligate biotrophic and pathogenic lifestyle of Synchytrium endobioticum.</title>
        <authorList>
            <person name="van de Vossenberg B.T.L.H."/>
            <person name="Warris S."/>
            <person name="Nguyen H.D.T."/>
            <person name="van Gent-Pelzer M.P.E."/>
            <person name="Joly D.L."/>
            <person name="van de Geest H.C."/>
            <person name="Bonants P.J.M."/>
            <person name="Smith D.S."/>
            <person name="Levesque C.A."/>
            <person name="van der Lee T.A.J."/>
        </authorList>
    </citation>
    <scope>NUCLEOTIDE SEQUENCE [LARGE SCALE GENOMIC DNA]</scope>
    <source>
        <strain evidence="7 10">LEV6574</strain>
        <strain evidence="8 9">MB42</strain>
    </source>
</reference>
<dbReference type="VEuPathDB" id="FungiDB:SeMB42_g01065"/>
<evidence type="ECO:0000313" key="10">
    <source>
        <dbReference type="Proteomes" id="UP000320475"/>
    </source>
</evidence>
<evidence type="ECO:0000313" key="9">
    <source>
        <dbReference type="Proteomes" id="UP000317494"/>
    </source>
</evidence>
<dbReference type="PROSITE" id="PS51266">
    <property type="entry name" value="ZF_CHY"/>
    <property type="match status" value="1"/>
</dbReference>
<name>A0A507DNL5_9FUNG</name>
<dbReference type="Proteomes" id="UP000320475">
    <property type="component" value="Unassembled WGS sequence"/>
</dbReference>
<keyword evidence="9" id="KW-1185">Reference proteome</keyword>
<evidence type="ECO:0000256" key="2">
    <source>
        <dbReference type="ARBA" id="ARBA00022771"/>
    </source>
</evidence>
<evidence type="ECO:0000259" key="6">
    <source>
        <dbReference type="PROSITE" id="PS51266"/>
    </source>
</evidence>
<dbReference type="OrthoDB" id="10253329at2759"/>
<proteinExistence type="predicted"/>
<evidence type="ECO:0000256" key="4">
    <source>
        <dbReference type="PROSITE-ProRule" id="PRU00601"/>
    </source>
</evidence>
<comment type="caution">
    <text evidence="8">The sequence shown here is derived from an EMBL/GenBank/DDBJ whole genome shotgun (WGS) entry which is preliminary data.</text>
</comment>
<evidence type="ECO:0000313" key="8">
    <source>
        <dbReference type="EMBL" id="TPX53001.1"/>
    </source>
</evidence>
<evidence type="ECO:0000256" key="1">
    <source>
        <dbReference type="ARBA" id="ARBA00022723"/>
    </source>
</evidence>